<accession>M5EX02</accession>
<dbReference type="GO" id="GO:0005737">
    <property type="term" value="C:cytoplasm"/>
    <property type="evidence" value="ECO:0007669"/>
    <property type="project" value="TreeGrafter"/>
</dbReference>
<evidence type="ECO:0000259" key="1">
    <source>
        <dbReference type="Pfam" id="PF00149"/>
    </source>
</evidence>
<dbReference type="PANTHER" id="PTHR42850:SF4">
    <property type="entry name" value="ZINC-DEPENDENT ENDOPOLYPHOSPHATASE"/>
    <property type="match status" value="1"/>
</dbReference>
<proteinExistence type="predicted"/>
<gene>
    <name evidence="2" type="ORF">MESS2_760027</name>
</gene>
<reference evidence="2 3" key="1">
    <citation type="submission" date="2013-02" db="EMBL/GenBank/DDBJ databases">
        <authorList>
            <person name="Genoscope - CEA"/>
        </authorList>
    </citation>
    <scope>NUCLEOTIDE SEQUENCE [LARGE SCALE GENOMIC DNA]</scope>
    <source>
        <strain evidence="2 3">STM 2683</strain>
    </source>
</reference>
<organism evidence="2 3">
    <name type="scientific">Mesorhizobium metallidurans STM 2683</name>
    <dbReference type="NCBI Taxonomy" id="1297569"/>
    <lineage>
        <taxon>Bacteria</taxon>
        <taxon>Pseudomonadati</taxon>
        <taxon>Pseudomonadota</taxon>
        <taxon>Alphaproteobacteria</taxon>
        <taxon>Hyphomicrobiales</taxon>
        <taxon>Phyllobacteriaceae</taxon>
        <taxon>Mesorhizobium</taxon>
    </lineage>
</organism>
<dbReference type="GO" id="GO:0110154">
    <property type="term" value="P:RNA decapping"/>
    <property type="evidence" value="ECO:0007669"/>
    <property type="project" value="TreeGrafter"/>
</dbReference>
<dbReference type="Proteomes" id="UP000012062">
    <property type="component" value="Unassembled WGS sequence"/>
</dbReference>
<dbReference type="eggNOG" id="COG0639">
    <property type="taxonomic scope" value="Bacteria"/>
</dbReference>
<dbReference type="InterPro" id="IPR004843">
    <property type="entry name" value="Calcineurin-like_PHP"/>
</dbReference>
<dbReference type="PANTHER" id="PTHR42850">
    <property type="entry name" value="METALLOPHOSPHOESTERASE"/>
    <property type="match status" value="1"/>
</dbReference>
<evidence type="ECO:0000313" key="3">
    <source>
        <dbReference type="Proteomes" id="UP000012062"/>
    </source>
</evidence>
<dbReference type="SUPFAM" id="SSF56300">
    <property type="entry name" value="Metallo-dependent phosphatases"/>
    <property type="match status" value="1"/>
</dbReference>
<dbReference type="GO" id="GO:0008803">
    <property type="term" value="F:bis(5'-nucleosyl)-tetraphosphatase (symmetrical) activity"/>
    <property type="evidence" value="ECO:0007669"/>
    <property type="project" value="TreeGrafter"/>
</dbReference>
<dbReference type="InterPro" id="IPR050126">
    <property type="entry name" value="Ap4A_hydrolase"/>
</dbReference>
<dbReference type="Pfam" id="PF00149">
    <property type="entry name" value="Metallophos"/>
    <property type="match status" value="1"/>
</dbReference>
<comment type="caution">
    <text evidence="2">The sequence shown here is derived from an EMBL/GenBank/DDBJ whole genome shotgun (WGS) entry which is preliminary data.</text>
</comment>
<sequence length="264" mass="29270">MNTETTQALAEPGIHFLDARAPDGVRLYAIGDVHGRLDLLAAMHRGIAAEISQDRPADWRVIHLGDYVDRGPASKGVIDFLIEVRKRDPRYLMLAGNHDIGFLEFLDTPDPDGLFMRYGGIQTAQSYGVALPESGIWFSRAEAALRQRHAALVEAVPKSHVDFLRSLPFSLTFGDFFFCHAGIRPGITLDEQDPQDLMWIRDVFHNHPGLYPKIVVHGHTPVPEAEVMANRVNVDTLAWQSGNLTALVVDGTDKRILAMSGERG</sequence>
<dbReference type="EMBL" id="CAUM01000146">
    <property type="protein sequence ID" value="CCV08505.1"/>
    <property type="molecule type" value="Genomic_DNA"/>
</dbReference>
<name>M5EX02_9HYPH</name>
<dbReference type="Gene3D" id="3.60.21.10">
    <property type="match status" value="1"/>
</dbReference>
<dbReference type="GO" id="GO:0016791">
    <property type="term" value="F:phosphatase activity"/>
    <property type="evidence" value="ECO:0007669"/>
    <property type="project" value="TreeGrafter"/>
</dbReference>
<keyword evidence="3" id="KW-1185">Reference proteome</keyword>
<dbReference type="InterPro" id="IPR029052">
    <property type="entry name" value="Metallo-depent_PP-like"/>
</dbReference>
<dbReference type="STRING" id="1297569.MESS2_760027"/>
<feature type="domain" description="Calcineurin-like phosphoesterase" evidence="1">
    <location>
        <begin position="26"/>
        <end position="235"/>
    </location>
</feature>
<evidence type="ECO:0000313" key="2">
    <source>
        <dbReference type="EMBL" id="CCV08505.1"/>
    </source>
</evidence>
<protein>
    <submittedName>
        <fullName evidence="2">Bis(5'nucleosyl)-tetraphosphatase, ApaH</fullName>
    </submittedName>
</protein>
<dbReference type="AlphaFoldDB" id="M5EX02"/>